<evidence type="ECO:0000256" key="7">
    <source>
        <dbReference type="RuleBase" id="RU000481"/>
    </source>
</evidence>
<evidence type="ECO:0000259" key="8">
    <source>
        <dbReference type="Pfam" id="PF00155"/>
    </source>
</evidence>
<keyword evidence="4 7" id="KW-0032">Aminotransferase</keyword>
<gene>
    <name evidence="9" type="ORF">ACFOUR_00955</name>
</gene>
<evidence type="ECO:0000256" key="4">
    <source>
        <dbReference type="ARBA" id="ARBA00022576"/>
    </source>
</evidence>
<dbReference type="EC" id="2.6.1.-" evidence="7"/>
<dbReference type="Gene3D" id="3.40.640.10">
    <property type="entry name" value="Type I PLP-dependent aspartate aminotransferase-like (Major domain)"/>
    <property type="match status" value="1"/>
</dbReference>
<dbReference type="SUPFAM" id="SSF53383">
    <property type="entry name" value="PLP-dependent transferases"/>
    <property type="match status" value="1"/>
</dbReference>
<dbReference type="RefSeq" id="WP_256532124.1">
    <property type="nucleotide sequence ID" value="NZ_CP101824.1"/>
</dbReference>
<dbReference type="InterPro" id="IPR004838">
    <property type="entry name" value="NHTrfase_class1_PyrdxlP-BS"/>
</dbReference>
<dbReference type="AlphaFoldDB" id="A0ABD5NJ13"/>
<dbReference type="InterPro" id="IPR015424">
    <property type="entry name" value="PyrdxlP-dep_Trfase"/>
</dbReference>
<dbReference type="PROSITE" id="PS00105">
    <property type="entry name" value="AA_TRANSFER_CLASS_1"/>
    <property type="match status" value="1"/>
</dbReference>
<comment type="cofactor">
    <cofactor evidence="1 7">
        <name>pyridoxal 5'-phosphate</name>
        <dbReference type="ChEBI" id="CHEBI:597326"/>
    </cofactor>
</comment>
<comment type="caution">
    <text evidence="9">The sequence shown here is derived from an EMBL/GenBank/DDBJ whole genome shotgun (WGS) entry which is preliminary data.</text>
</comment>
<evidence type="ECO:0000313" key="9">
    <source>
        <dbReference type="EMBL" id="MFC3956942.1"/>
    </source>
</evidence>
<dbReference type="InterPro" id="IPR015422">
    <property type="entry name" value="PyrdxlP-dep_Trfase_small"/>
</dbReference>
<evidence type="ECO:0000256" key="5">
    <source>
        <dbReference type="ARBA" id="ARBA00022679"/>
    </source>
</evidence>
<keyword evidence="5 7" id="KW-0808">Transferase</keyword>
<dbReference type="GO" id="GO:0008483">
    <property type="term" value="F:transaminase activity"/>
    <property type="evidence" value="ECO:0007669"/>
    <property type="project" value="UniProtKB-KW"/>
</dbReference>
<evidence type="ECO:0000256" key="2">
    <source>
        <dbReference type="ARBA" id="ARBA00007441"/>
    </source>
</evidence>
<feature type="domain" description="Aminotransferase class I/classII large" evidence="8">
    <location>
        <begin position="31"/>
        <end position="374"/>
    </location>
</feature>
<dbReference type="PANTHER" id="PTHR46383">
    <property type="entry name" value="ASPARTATE AMINOTRANSFERASE"/>
    <property type="match status" value="1"/>
</dbReference>
<comment type="similarity">
    <text evidence="2 7">Belongs to the class-I pyridoxal-phosphate-dependent aminotransferase family.</text>
</comment>
<accession>A0ABD5NJ13</accession>
<dbReference type="EMBL" id="JBHSAQ010000001">
    <property type="protein sequence ID" value="MFC3956942.1"/>
    <property type="molecule type" value="Genomic_DNA"/>
</dbReference>
<protein>
    <recommendedName>
        <fullName evidence="7">Aminotransferase</fullName>
        <ecNumber evidence="7">2.6.1.-</ecNumber>
    </recommendedName>
</protein>
<dbReference type="InterPro" id="IPR015421">
    <property type="entry name" value="PyrdxlP-dep_Trfase_major"/>
</dbReference>
<dbReference type="FunFam" id="3.40.640.10:FF:000033">
    <property type="entry name" value="Aspartate aminotransferase"/>
    <property type="match status" value="1"/>
</dbReference>
<organism evidence="9 10">
    <name type="scientific">Halovivax cerinus</name>
    <dbReference type="NCBI Taxonomy" id="1487865"/>
    <lineage>
        <taxon>Archaea</taxon>
        <taxon>Methanobacteriati</taxon>
        <taxon>Methanobacteriota</taxon>
        <taxon>Stenosarchaea group</taxon>
        <taxon>Halobacteria</taxon>
        <taxon>Halobacteriales</taxon>
        <taxon>Natrialbaceae</taxon>
        <taxon>Halovivax</taxon>
    </lineage>
</organism>
<dbReference type="Proteomes" id="UP001595846">
    <property type="component" value="Unassembled WGS sequence"/>
</dbReference>
<dbReference type="PANTHER" id="PTHR46383:SF1">
    <property type="entry name" value="ASPARTATE AMINOTRANSFERASE"/>
    <property type="match status" value="1"/>
</dbReference>
<evidence type="ECO:0000256" key="3">
    <source>
        <dbReference type="ARBA" id="ARBA00011738"/>
    </source>
</evidence>
<proteinExistence type="inferred from homology"/>
<dbReference type="InterPro" id="IPR050596">
    <property type="entry name" value="AspAT/PAT-like"/>
</dbReference>
<dbReference type="InterPro" id="IPR004839">
    <property type="entry name" value="Aminotransferase_I/II_large"/>
</dbReference>
<evidence type="ECO:0000256" key="1">
    <source>
        <dbReference type="ARBA" id="ARBA00001933"/>
    </source>
</evidence>
<keyword evidence="10" id="KW-1185">Reference proteome</keyword>
<dbReference type="Gene3D" id="3.90.1150.10">
    <property type="entry name" value="Aspartate Aminotransferase, domain 1"/>
    <property type="match status" value="1"/>
</dbReference>
<dbReference type="GeneID" id="73904896"/>
<reference evidence="9 10" key="1">
    <citation type="journal article" date="2019" name="Int. J. Syst. Evol. Microbiol.">
        <title>The Global Catalogue of Microorganisms (GCM) 10K type strain sequencing project: providing services to taxonomists for standard genome sequencing and annotation.</title>
        <authorList>
            <consortium name="The Broad Institute Genomics Platform"/>
            <consortium name="The Broad Institute Genome Sequencing Center for Infectious Disease"/>
            <person name="Wu L."/>
            <person name="Ma J."/>
        </authorList>
    </citation>
    <scope>NUCLEOTIDE SEQUENCE [LARGE SCALE GENOMIC DNA]</scope>
    <source>
        <strain evidence="9 10">IBRC-M 10256</strain>
    </source>
</reference>
<keyword evidence="6" id="KW-0663">Pyridoxal phosphate</keyword>
<dbReference type="CDD" id="cd00609">
    <property type="entry name" value="AAT_like"/>
    <property type="match status" value="1"/>
</dbReference>
<comment type="subunit">
    <text evidence="3">Homodimer.</text>
</comment>
<evidence type="ECO:0000256" key="6">
    <source>
        <dbReference type="ARBA" id="ARBA00022898"/>
    </source>
</evidence>
<name>A0ABD5NJ13_9EURY</name>
<sequence>MHYADRVTRVEPSATLAISALASELEAEGADVVDLSVGEPDFPTPENVVEAGKAAMDAGHTGYTTSNGIQKLREAIAAKLRADGLDHGPENVIVTPGAKQSLYEVTQTLVDEGDEVVLLDPAWVSYEAMVKLAGGSLVRVDLSPYDFRLEPALTDLENVISDSTDLLIVNSPSNPTGAVYSDAALEGVRDLAVDHDVTVVADEIYGEITYDTDPTSLGSLDGMADRTITVNGFSKAYSMTGWRLGYFAGPEDLIDQAGKLHSHSVSCATNFVQHAGVEALEHTDDAVDQMVDAFEDRRDLLLDLFADAGVDVPTPDGAFYMMLPVESPDTEWCEGALEDAHVATVPGSAFGAPGYARLSYAASEERLREGVERLVDAGYL</sequence>
<dbReference type="Pfam" id="PF00155">
    <property type="entry name" value="Aminotran_1_2"/>
    <property type="match status" value="1"/>
</dbReference>
<evidence type="ECO:0000313" key="10">
    <source>
        <dbReference type="Proteomes" id="UP001595846"/>
    </source>
</evidence>